<dbReference type="AlphaFoldDB" id="T1H142"/>
<evidence type="ECO:0000313" key="6">
    <source>
        <dbReference type="Proteomes" id="UP000015102"/>
    </source>
</evidence>
<feature type="domain" description="Fibrillar collagen NC1" evidence="4">
    <location>
        <begin position="1"/>
        <end position="219"/>
    </location>
</feature>
<sequence>MYKEIYNMKSIIDNLQKPDGSKEYPARSCRDLQYLQNNFESGWFWIDPNGGLPNDAIYVYCKKSFKDNEQNIESCVFPDESTAEGINKHWNAPRTENLWFSNFIEGFKITYELSTLPQINFLKIYSNNAYQNITITCQNSNAFNENFRILGVNKEVVESNDSRLLVLKDDCKTASGFGETIITISSQESDVLPIVDFQPADFRKPNQGFGFKVGPICFS</sequence>
<dbReference type="InterPro" id="IPR000885">
    <property type="entry name" value="Fib_collagen_C"/>
</dbReference>
<dbReference type="EMBL" id="CAQQ02049901">
    <property type="status" value="NOT_ANNOTATED_CDS"/>
    <property type="molecule type" value="Genomic_DNA"/>
</dbReference>
<dbReference type="Pfam" id="PF01410">
    <property type="entry name" value="COLFI"/>
    <property type="match status" value="1"/>
</dbReference>
<organism evidence="5 6">
    <name type="scientific">Megaselia scalaris</name>
    <name type="common">Humpbacked fly</name>
    <name type="synonym">Phora scalaris</name>
    <dbReference type="NCBI Taxonomy" id="36166"/>
    <lineage>
        <taxon>Eukaryota</taxon>
        <taxon>Metazoa</taxon>
        <taxon>Ecdysozoa</taxon>
        <taxon>Arthropoda</taxon>
        <taxon>Hexapoda</taxon>
        <taxon>Insecta</taxon>
        <taxon>Pterygota</taxon>
        <taxon>Neoptera</taxon>
        <taxon>Endopterygota</taxon>
        <taxon>Diptera</taxon>
        <taxon>Brachycera</taxon>
        <taxon>Muscomorpha</taxon>
        <taxon>Platypezoidea</taxon>
        <taxon>Phoridae</taxon>
        <taxon>Megaseliini</taxon>
        <taxon>Megaselia</taxon>
    </lineage>
</organism>
<evidence type="ECO:0000256" key="1">
    <source>
        <dbReference type="ARBA" id="ARBA00004613"/>
    </source>
</evidence>
<reference evidence="5" key="2">
    <citation type="submission" date="2015-06" db="UniProtKB">
        <authorList>
            <consortium name="EnsemblMetazoa"/>
        </authorList>
    </citation>
    <scope>IDENTIFICATION</scope>
</reference>
<dbReference type="GO" id="GO:0005576">
    <property type="term" value="C:extracellular region"/>
    <property type="evidence" value="ECO:0007669"/>
    <property type="project" value="UniProtKB-SubCell"/>
</dbReference>
<keyword evidence="2" id="KW-0964">Secreted</keyword>
<keyword evidence="3" id="KW-0176">Collagen</keyword>
<dbReference type="HOGENOM" id="CLU_001074_19_0_1"/>
<dbReference type="GO" id="GO:0005581">
    <property type="term" value="C:collagen trimer"/>
    <property type="evidence" value="ECO:0007669"/>
    <property type="project" value="UniProtKB-KW"/>
</dbReference>
<comment type="subcellular location">
    <subcellularLocation>
        <location evidence="1">Secreted</location>
    </subcellularLocation>
</comment>
<dbReference type="Gene3D" id="2.60.120.1000">
    <property type="match status" value="1"/>
</dbReference>
<evidence type="ECO:0000259" key="4">
    <source>
        <dbReference type="PROSITE" id="PS51461"/>
    </source>
</evidence>
<reference evidence="6" key="1">
    <citation type="submission" date="2013-02" db="EMBL/GenBank/DDBJ databases">
        <authorList>
            <person name="Hughes D."/>
        </authorList>
    </citation>
    <scope>NUCLEOTIDE SEQUENCE</scope>
    <source>
        <strain>Durham</strain>
        <strain evidence="6">NC isolate 2 -- Noor lab</strain>
    </source>
</reference>
<dbReference type="Proteomes" id="UP000015102">
    <property type="component" value="Unassembled WGS sequence"/>
</dbReference>
<dbReference type="EnsemblMetazoa" id="MESCA009894-RA">
    <property type="protein sequence ID" value="MESCA009894-PA"/>
    <property type="gene ID" value="MESCA009894"/>
</dbReference>
<accession>T1H142</accession>
<dbReference type="PROSITE" id="PS51461">
    <property type="entry name" value="NC1_FIB"/>
    <property type="match status" value="1"/>
</dbReference>
<evidence type="ECO:0000256" key="2">
    <source>
        <dbReference type="ARBA" id="ARBA00022525"/>
    </source>
</evidence>
<dbReference type="STRING" id="36166.T1H142"/>
<name>T1H142_MEGSC</name>
<dbReference type="GO" id="GO:0005201">
    <property type="term" value="F:extracellular matrix structural constituent"/>
    <property type="evidence" value="ECO:0007669"/>
    <property type="project" value="InterPro"/>
</dbReference>
<evidence type="ECO:0000256" key="3">
    <source>
        <dbReference type="ARBA" id="ARBA00023119"/>
    </source>
</evidence>
<dbReference type="OMA" id="MINYSAG"/>
<proteinExistence type="predicted"/>
<keyword evidence="6" id="KW-1185">Reference proteome</keyword>
<evidence type="ECO:0000313" key="5">
    <source>
        <dbReference type="EnsemblMetazoa" id="MESCA009894-PA"/>
    </source>
</evidence>
<protein>
    <recommendedName>
        <fullName evidence="4">Fibrillar collagen NC1 domain-containing protein</fullName>
    </recommendedName>
</protein>
<dbReference type="SMART" id="SM00038">
    <property type="entry name" value="COLFI"/>
    <property type="match status" value="1"/>
</dbReference>